<evidence type="ECO:0000313" key="1">
    <source>
        <dbReference type="EMBL" id="KKK40288.1"/>
    </source>
</evidence>
<gene>
    <name evidence="1" type="ORF">LCGC14_3099460</name>
</gene>
<protein>
    <submittedName>
        <fullName evidence="1">Uncharacterized protein</fullName>
    </submittedName>
</protein>
<reference evidence="1" key="1">
    <citation type="journal article" date="2015" name="Nature">
        <title>Complex archaea that bridge the gap between prokaryotes and eukaryotes.</title>
        <authorList>
            <person name="Spang A."/>
            <person name="Saw J.H."/>
            <person name="Jorgensen S.L."/>
            <person name="Zaremba-Niedzwiedzka K."/>
            <person name="Martijn J."/>
            <person name="Lind A.E."/>
            <person name="van Eijk R."/>
            <person name="Schleper C."/>
            <person name="Guy L."/>
            <person name="Ettema T.J."/>
        </authorList>
    </citation>
    <scope>NUCLEOTIDE SEQUENCE</scope>
</reference>
<feature type="non-terminal residue" evidence="1">
    <location>
        <position position="1"/>
    </location>
</feature>
<dbReference type="AlphaFoldDB" id="A0A0F8V6V5"/>
<dbReference type="EMBL" id="LAZR01070485">
    <property type="protein sequence ID" value="KKK40288.1"/>
    <property type="molecule type" value="Genomic_DNA"/>
</dbReference>
<accession>A0A0F8V6V5</accession>
<sequence length="30" mass="3624">SACAKKHFGERPKGKYTYKEYFKENKNEKN</sequence>
<proteinExistence type="predicted"/>
<comment type="caution">
    <text evidence="1">The sequence shown here is derived from an EMBL/GenBank/DDBJ whole genome shotgun (WGS) entry which is preliminary data.</text>
</comment>
<name>A0A0F8V6V5_9ZZZZ</name>
<organism evidence="1">
    <name type="scientific">marine sediment metagenome</name>
    <dbReference type="NCBI Taxonomy" id="412755"/>
    <lineage>
        <taxon>unclassified sequences</taxon>
        <taxon>metagenomes</taxon>
        <taxon>ecological metagenomes</taxon>
    </lineage>
</organism>